<evidence type="ECO:0000313" key="3">
    <source>
        <dbReference type="EMBL" id="ADI30724.1"/>
    </source>
</evidence>
<dbReference type="SFLD" id="SFLDS00019">
    <property type="entry name" value="Glutathione_Transferase_(cytos"/>
    <property type="match status" value="1"/>
</dbReference>
<dbReference type="InterPro" id="IPR010987">
    <property type="entry name" value="Glutathione-S-Trfase_C-like"/>
</dbReference>
<dbReference type="eggNOG" id="COG0625">
    <property type="taxonomic scope" value="Bacteria"/>
</dbReference>
<dbReference type="InterPro" id="IPR004045">
    <property type="entry name" value="Glutathione_S-Trfase_N"/>
</dbReference>
<reference evidence="3 4" key="2">
    <citation type="journal article" date="2011" name="J. Bacteriol.">
        <title>Genomes of three methylotrophs from a single niche uncover genetic and metabolic divergence of Methylophilaceae.</title>
        <authorList>
            <person name="Lapidus A."/>
            <person name="Clum A."/>
            <person name="Labutti K."/>
            <person name="Kaluzhnaya M.G."/>
            <person name="Lim S."/>
            <person name="Beck D.A."/>
            <person name="Glavina Del Rio T."/>
            <person name="Nolan M."/>
            <person name="Mavromatis K."/>
            <person name="Huntemann M."/>
            <person name="Lucas S."/>
            <person name="Lidstrom M.E."/>
            <person name="Ivanova N."/>
            <person name="Chistoserdova L."/>
        </authorList>
    </citation>
    <scope>NUCLEOTIDE SEQUENCE [LARGE SCALE GENOMIC DNA]</scope>
    <source>
        <strain evidence="3 4">301</strain>
    </source>
</reference>
<dbReference type="GO" id="GO:0005737">
    <property type="term" value="C:cytoplasm"/>
    <property type="evidence" value="ECO:0007669"/>
    <property type="project" value="TreeGrafter"/>
</dbReference>
<dbReference type="InterPro" id="IPR036282">
    <property type="entry name" value="Glutathione-S-Trfase_C_sf"/>
</dbReference>
<organism evidence="3 4">
    <name type="scientific">Methylotenera versatilis (strain 301)</name>
    <dbReference type="NCBI Taxonomy" id="666681"/>
    <lineage>
        <taxon>Bacteria</taxon>
        <taxon>Pseudomonadati</taxon>
        <taxon>Pseudomonadota</taxon>
        <taxon>Betaproteobacteria</taxon>
        <taxon>Nitrosomonadales</taxon>
        <taxon>Methylophilaceae</taxon>
        <taxon>Methylotenera</taxon>
    </lineage>
</organism>
<dbReference type="Pfam" id="PF13417">
    <property type="entry name" value="GST_N_3"/>
    <property type="match status" value="1"/>
</dbReference>
<evidence type="ECO:0000313" key="4">
    <source>
        <dbReference type="Proteomes" id="UP000000383"/>
    </source>
</evidence>
<dbReference type="Gene3D" id="3.40.30.10">
    <property type="entry name" value="Glutaredoxin"/>
    <property type="match status" value="1"/>
</dbReference>
<dbReference type="Gene3D" id="1.20.1050.10">
    <property type="match status" value="1"/>
</dbReference>
<dbReference type="SUPFAM" id="SSF47616">
    <property type="entry name" value="GST C-terminal domain-like"/>
    <property type="match status" value="1"/>
</dbReference>
<feature type="domain" description="GST N-terminal" evidence="1">
    <location>
        <begin position="2"/>
        <end position="81"/>
    </location>
</feature>
<dbReference type="InterPro" id="IPR036249">
    <property type="entry name" value="Thioredoxin-like_sf"/>
</dbReference>
<dbReference type="InterPro" id="IPR050983">
    <property type="entry name" value="GST_Omega/HSP26"/>
</dbReference>
<dbReference type="PROSITE" id="PS50405">
    <property type="entry name" value="GST_CTER"/>
    <property type="match status" value="1"/>
</dbReference>
<dbReference type="Proteomes" id="UP000000383">
    <property type="component" value="Chromosome"/>
</dbReference>
<accession>D7DM30</accession>
<dbReference type="PANTHER" id="PTHR43968:SF6">
    <property type="entry name" value="GLUTATHIONE S-TRANSFERASE OMEGA"/>
    <property type="match status" value="1"/>
</dbReference>
<name>D7DM30_METV0</name>
<dbReference type="AlphaFoldDB" id="D7DM30"/>
<dbReference type="PANTHER" id="PTHR43968">
    <property type="match status" value="1"/>
</dbReference>
<dbReference type="PROSITE" id="PS50404">
    <property type="entry name" value="GST_NTER"/>
    <property type="match status" value="1"/>
</dbReference>
<evidence type="ECO:0000259" key="2">
    <source>
        <dbReference type="PROSITE" id="PS50405"/>
    </source>
</evidence>
<dbReference type="CDD" id="cd03060">
    <property type="entry name" value="GST_N_Omega_like"/>
    <property type="match status" value="1"/>
</dbReference>
<dbReference type="HOGENOM" id="CLU_090620_0_0_4"/>
<evidence type="ECO:0000259" key="1">
    <source>
        <dbReference type="PROSITE" id="PS50404"/>
    </source>
</evidence>
<sequence length="200" mass="22748">MALPILYSYRRCPYAMRARMALKLAGIDVEIREISLRDKPAHMLQVSPKATVPVLVLQDGTVIEQSLDIMHWALQQHALGANASASADTLILENDTAFKQALDAYKYPERYPSKTQIQHRADGEVFLQKLENLLLENIYLFSTTPSLADIAIFPFVRQFAAVDSAWFEAASYPKLQLWLSRLIESELFISVMEKQPTYIE</sequence>
<dbReference type="OrthoDB" id="9813092at2"/>
<proteinExistence type="predicted"/>
<keyword evidence="4" id="KW-1185">Reference proteome</keyword>
<protein>
    <submittedName>
        <fullName evidence="3">Glutathione S-transferase domain protein</fullName>
    </submittedName>
</protein>
<dbReference type="RefSeq" id="WP_013149032.1">
    <property type="nucleotide sequence ID" value="NC_014207.1"/>
</dbReference>
<dbReference type="CDD" id="cd03196">
    <property type="entry name" value="GST_C_5"/>
    <property type="match status" value="1"/>
</dbReference>
<dbReference type="PROSITE" id="PS51354">
    <property type="entry name" value="GLUTAREDOXIN_2"/>
    <property type="match status" value="1"/>
</dbReference>
<dbReference type="Pfam" id="PF13410">
    <property type="entry name" value="GST_C_2"/>
    <property type="match status" value="1"/>
</dbReference>
<dbReference type="STRING" id="666681.M301_2361"/>
<dbReference type="EMBL" id="CP002056">
    <property type="protein sequence ID" value="ADI30724.1"/>
    <property type="molecule type" value="Genomic_DNA"/>
</dbReference>
<dbReference type="KEGG" id="meh:M301_2361"/>
<keyword evidence="3" id="KW-0808">Transferase</keyword>
<reference evidence="4" key="1">
    <citation type="submission" date="2010-05" db="EMBL/GenBank/DDBJ databases">
        <title>Complete sequence of Methylotenera sp. 301.</title>
        <authorList>
            <person name="Lucas S."/>
            <person name="Copeland A."/>
            <person name="Lapidus A."/>
            <person name="Cheng J.-F."/>
            <person name="Bruce D."/>
            <person name="Goodwin L."/>
            <person name="Pitluck S."/>
            <person name="Clum A."/>
            <person name="Land M."/>
            <person name="Hauser L."/>
            <person name="Kyrpides N."/>
            <person name="Ivanova N."/>
            <person name="Chistoservova L."/>
            <person name="Kalyuzhnaya M."/>
            <person name="Woyke T."/>
        </authorList>
    </citation>
    <scope>NUCLEOTIDE SEQUENCE [LARGE SCALE GENOMIC DNA]</scope>
    <source>
        <strain evidence="4">301</strain>
    </source>
</reference>
<dbReference type="SUPFAM" id="SSF52833">
    <property type="entry name" value="Thioredoxin-like"/>
    <property type="match status" value="1"/>
</dbReference>
<dbReference type="GO" id="GO:0016740">
    <property type="term" value="F:transferase activity"/>
    <property type="evidence" value="ECO:0007669"/>
    <property type="project" value="UniProtKB-KW"/>
</dbReference>
<feature type="domain" description="GST C-terminal" evidence="2">
    <location>
        <begin position="80"/>
        <end position="199"/>
    </location>
</feature>
<dbReference type="InterPro" id="IPR040079">
    <property type="entry name" value="Glutathione_S-Trfase"/>
</dbReference>
<gene>
    <name evidence="3" type="ordered locus">M301_2361</name>
</gene>